<keyword evidence="2" id="KW-1185">Reference proteome</keyword>
<gene>
    <name evidence="1" type="ORF">CFOL_v3_07143</name>
</gene>
<protein>
    <recommendedName>
        <fullName evidence="3">FBD domain-containing protein</fullName>
    </recommendedName>
</protein>
<reference evidence="2" key="1">
    <citation type="submission" date="2016-04" db="EMBL/GenBank/DDBJ databases">
        <title>Cephalotus genome sequencing.</title>
        <authorList>
            <person name="Fukushima K."/>
            <person name="Hasebe M."/>
            <person name="Fang X."/>
        </authorList>
    </citation>
    <scope>NUCLEOTIDE SEQUENCE [LARGE SCALE GENOMIC DNA]</scope>
    <source>
        <strain evidence="2">cv. St1</strain>
    </source>
</reference>
<sequence length="190" mass="21670">MEIRVDVYSNFGFPSASKCEQNHGHGNKFSFEFNDTFPNFPKLKNLWKLDLSFKVKYVTEASCIIALLSVLLEVSPSLHTLILEFPLLWYFDSKLWRTESGLKKVQKADGPHQCLEEFTISRFLGCEFDIGIGMDIIAIAVSLKKMIIDVRPPLERRGFYTGNDEERSAARARAMQFETVLPMGAQLVIL</sequence>
<evidence type="ECO:0000313" key="2">
    <source>
        <dbReference type="Proteomes" id="UP000187406"/>
    </source>
</evidence>
<dbReference type="EMBL" id="BDDD01000312">
    <property type="protein sequence ID" value="GAV63625.1"/>
    <property type="molecule type" value="Genomic_DNA"/>
</dbReference>
<dbReference type="Proteomes" id="UP000187406">
    <property type="component" value="Unassembled WGS sequence"/>
</dbReference>
<name>A0A1Q3B6U7_CEPFO</name>
<dbReference type="AlphaFoldDB" id="A0A1Q3B6U7"/>
<evidence type="ECO:0008006" key="3">
    <source>
        <dbReference type="Google" id="ProtNLM"/>
    </source>
</evidence>
<comment type="caution">
    <text evidence="1">The sequence shown here is derived from an EMBL/GenBank/DDBJ whole genome shotgun (WGS) entry which is preliminary data.</text>
</comment>
<organism evidence="1 2">
    <name type="scientific">Cephalotus follicularis</name>
    <name type="common">Albany pitcher plant</name>
    <dbReference type="NCBI Taxonomy" id="3775"/>
    <lineage>
        <taxon>Eukaryota</taxon>
        <taxon>Viridiplantae</taxon>
        <taxon>Streptophyta</taxon>
        <taxon>Embryophyta</taxon>
        <taxon>Tracheophyta</taxon>
        <taxon>Spermatophyta</taxon>
        <taxon>Magnoliopsida</taxon>
        <taxon>eudicotyledons</taxon>
        <taxon>Gunneridae</taxon>
        <taxon>Pentapetalae</taxon>
        <taxon>rosids</taxon>
        <taxon>fabids</taxon>
        <taxon>Oxalidales</taxon>
        <taxon>Cephalotaceae</taxon>
        <taxon>Cephalotus</taxon>
    </lineage>
</organism>
<proteinExistence type="predicted"/>
<evidence type="ECO:0000313" key="1">
    <source>
        <dbReference type="EMBL" id="GAV63625.1"/>
    </source>
</evidence>
<accession>A0A1Q3B6U7</accession>
<dbReference type="InParanoid" id="A0A1Q3B6U7"/>